<gene>
    <name evidence="9" type="ORF">HNQ92_004422</name>
</gene>
<keyword evidence="5 7" id="KW-1133">Transmembrane helix</keyword>
<dbReference type="GO" id="GO:0005886">
    <property type="term" value="C:plasma membrane"/>
    <property type="evidence" value="ECO:0007669"/>
    <property type="project" value="UniProtKB-SubCell"/>
</dbReference>
<organism evidence="9 10">
    <name type="scientific">Rhabdobacter roseus</name>
    <dbReference type="NCBI Taxonomy" id="1655419"/>
    <lineage>
        <taxon>Bacteria</taxon>
        <taxon>Pseudomonadati</taxon>
        <taxon>Bacteroidota</taxon>
        <taxon>Cytophagia</taxon>
        <taxon>Cytophagales</taxon>
        <taxon>Cytophagaceae</taxon>
        <taxon>Rhabdobacter</taxon>
    </lineage>
</organism>
<evidence type="ECO:0000256" key="7">
    <source>
        <dbReference type="SAM" id="Phobius"/>
    </source>
</evidence>
<evidence type="ECO:0000256" key="5">
    <source>
        <dbReference type="ARBA" id="ARBA00022989"/>
    </source>
</evidence>
<evidence type="ECO:0000313" key="10">
    <source>
        <dbReference type="Proteomes" id="UP000557307"/>
    </source>
</evidence>
<evidence type="ECO:0000256" key="1">
    <source>
        <dbReference type="ARBA" id="ARBA00004651"/>
    </source>
</evidence>
<keyword evidence="6 7" id="KW-0472">Membrane</keyword>
<dbReference type="InterPro" id="IPR023408">
    <property type="entry name" value="MscS_beta-dom_sf"/>
</dbReference>
<dbReference type="SUPFAM" id="SSF50182">
    <property type="entry name" value="Sm-like ribonucleoproteins"/>
    <property type="match status" value="1"/>
</dbReference>
<dbReference type="InterPro" id="IPR011066">
    <property type="entry name" value="MscS_channel_C_sf"/>
</dbReference>
<dbReference type="EMBL" id="JACHGF010000009">
    <property type="protein sequence ID" value="MBB5286262.1"/>
    <property type="molecule type" value="Genomic_DNA"/>
</dbReference>
<proteinExistence type="inferred from homology"/>
<dbReference type="Gene3D" id="1.10.287.1260">
    <property type="match status" value="1"/>
</dbReference>
<dbReference type="RefSeq" id="WP_184177249.1">
    <property type="nucleotide sequence ID" value="NZ_JACHGF010000009.1"/>
</dbReference>
<evidence type="ECO:0000256" key="6">
    <source>
        <dbReference type="ARBA" id="ARBA00023136"/>
    </source>
</evidence>
<dbReference type="InterPro" id="IPR045275">
    <property type="entry name" value="MscS_archaea/bacteria_type"/>
</dbReference>
<dbReference type="GO" id="GO:0008381">
    <property type="term" value="F:mechanosensitive monoatomic ion channel activity"/>
    <property type="evidence" value="ECO:0007669"/>
    <property type="project" value="InterPro"/>
</dbReference>
<dbReference type="InterPro" id="IPR010920">
    <property type="entry name" value="LSM_dom_sf"/>
</dbReference>
<reference evidence="9 10" key="1">
    <citation type="submission" date="2020-08" db="EMBL/GenBank/DDBJ databases">
        <title>Genomic Encyclopedia of Type Strains, Phase IV (KMG-IV): sequencing the most valuable type-strain genomes for metagenomic binning, comparative biology and taxonomic classification.</title>
        <authorList>
            <person name="Goeker M."/>
        </authorList>
    </citation>
    <scope>NUCLEOTIDE SEQUENCE [LARGE SCALE GENOMIC DNA]</scope>
    <source>
        <strain evidence="9 10">DSM 105074</strain>
    </source>
</reference>
<evidence type="ECO:0000256" key="4">
    <source>
        <dbReference type="ARBA" id="ARBA00022692"/>
    </source>
</evidence>
<evidence type="ECO:0000313" key="9">
    <source>
        <dbReference type="EMBL" id="MBB5286262.1"/>
    </source>
</evidence>
<feature type="transmembrane region" description="Helical" evidence="7">
    <location>
        <begin position="22"/>
        <end position="43"/>
    </location>
</feature>
<keyword evidence="3" id="KW-1003">Cell membrane</keyword>
<evidence type="ECO:0000259" key="8">
    <source>
        <dbReference type="Pfam" id="PF00924"/>
    </source>
</evidence>
<dbReference type="InterPro" id="IPR011014">
    <property type="entry name" value="MscS_channel_TM-2"/>
</dbReference>
<evidence type="ECO:0000256" key="3">
    <source>
        <dbReference type="ARBA" id="ARBA00022475"/>
    </source>
</evidence>
<dbReference type="InterPro" id="IPR006685">
    <property type="entry name" value="MscS_channel_2nd"/>
</dbReference>
<comment type="caution">
    <text evidence="9">The sequence shown here is derived from an EMBL/GenBank/DDBJ whole genome shotgun (WGS) entry which is preliminary data.</text>
</comment>
<dbReference type="Gene3D" id="3.30.70.100">
    <property type="match status" value="1"/>
</dbReference>
<accession>A0A840TXC5</accession>
<keyword evidence="10" id="KW-1185">Reference proteome</keyword>
<dbReference type="Pfam" id="PF00924">
    <property type="entry name" value="MS_channel_2nd"/>
    <property type="match status" value="1"/>
</dbReference>
<dbReference type="Gene3D" id="2.30.30.60">
    <property type="match status" value="1"/>
</dbReference>
<dbReference type="SUPFAM" id="SSF82689">
    <property type="entry name" value="Mechanosensitive channel protein MscS (YggB), C-terminal domain"/>
    <property type="match status" value="1"/>
</dbReference>
<dbReference type="PANTHER" id="PTHR30221">
    <property type="entry name" value="SMALL-CONDUCTANCE MECHANOSENSITIVE CHANNEL"/>
    <property type="match status" value="1"/>
</dbReference>
<dbReference type="SUPFAM" id="SSF82861">
    <property type="entry name" value="Mechanosensitive channel protein MscS (YggB), transmembrane region"/>
    <property type="match status" value="1"/>
</dbReference>
<dbReference type="AlphaFoldDB" id="A0A840TXC5"/>
<name>A0A840TXC5_9BACT</name>
<feature type="transmembrane region" description="Helical" evidence="7">
    <location>
        <begin position="89"/>
        <end position="108"/>
    </location>
</feature>
<feature type="transmembrane region" description="Helical" evidence="7">
    <location>
        <begin position="63"/>
        <end position="83"/>
    </location>
</feature>
<sequence>MQRLINGFWSAMREHYQNFLHLLPQIMLALLVFILTLGLAIFIKRWLQPRILTQTKDTLLTGFLAQLGYWIIMMIGISMALGFLGFDGVVSKLLAGAGLSAFILGFALKDIGENFLAGILLAFQRPFRIGDRVESNGINGHVTSVTLRETIIKTLDGKDVYMPNGLLIKSPLINYSVDGYLRIDFTLCLACKTDLPQAVALMLRALNGVPDILQEENRKPEVGITGIGADVVQVKSTFWIHSFNPDADGVKVKNQAIQAVVGVLTKAGYEISSEVP</sequence>
<feature type="domain" description="Mechanosensitive ion channel MscS" evidence="8">
    <location>
        <begin position="113"/>
        <end position="176"/>
    </location>
</feature>
<comment type="similarity">
    <text evidence="2">Belongs to the MscS (TC 1.A.23) family.</text>
</comment>
<dbReference type="PANTHER" id="PTHR30221:SF1">
    <property type="entry name" value="SMALL-CONDUCTANCE MECHANOSENSITIVE CHANNEL"/>
    <property type="match status" value="1"/>
</dbReference>
<comment type="subcellular location">
    <subcellularLocation>
        <location evidence="1">Cell membrane</location>
        <topology evidence="1">Multi-pass membrane protein</topology>
    </subcellularLocation>
</comment>
<evidence type="ECO:0000256" key="2">
    <source>
        <dbReference type="ARBA" id="ARBA00008017"/>
    </source>
</evidence>
<dbReference type="Proteomes" id="UP000557307">
    <property type="component" value="Unassembled WGS sequence"/>
</dbReference>
<keyword evidence="4 7" id="KW-0812">Transmembrane</keyword>
<protein>
    <submittedName>
        <fullName evidence="9">Small-conductance mechanosensitive channel</fullName>
    </submittedName>
</protein>